<proteinExistence type="predicted"/>
<gene>
    <name evidence="4" type="ORF">MCOR_21606</name>
</gene>
<evidence type="ECO:0000313" key="5">
    <source>
        <dbReference type="Proteomes" id="UP000507470"/>
    </source>
</evidence>
<keyword evidence="2" id="KW-0472">Membrane</keyword>
<name>A0A6J8BSS3_MYTCO</name>
<organism evidence="4 5">
    <name type="scientific">Mytilus coruscus</name>
    <name type="common">Sea mussel</name>
    <dbReference type="NCBI Taxonomy" id="42192"/>
    <lineage>
        <taxon>Eukaryota</taxon>
        <taxon>Metazoa</taxon>
        <taxon>Spiralia</taxon>
        <taxon>Lophotrochozoa</taxon>
        <taxon>Mollusca</taxon>
        <taxon>Bivalvia</taxon>
        <taxon>Autobranchia</taxon>
        <taxon>Pteriomorphia</taxon>
        <taxon>Mytilida</taxon>
        <taxon>Mytiloidea</taxon>
        <taxon>Mytilidae</taxon>
        <taxon>Mytilinae</taxon>
        <taxon>Mytilus</taxon>
    </lineage>
</organism>
<keyword evidence="5" id="KW-1185">Reference proteome</keyword>
<dbReference type="OrthoDB" id="6096888at2759"/>
<reference evidence="4 5" key="1">
    <citation type="submission" date="2020-06" db="EMBL/GenBank/DDBJ databases">
        <authorList>
            <person name="Li R."/>
            <person name="Bekaert M."/>
        </authorList>
    </citation>
    <scope>NUCLEOTIDE SEQUENCE [LARGE SCALE GENOMIC DNA]</scope>
    <source>
        <strain evidence="5">wild</strain>
    </source>
</reference>
<keyword evidence="2" id="KW-1133">Transmembrane helix</keyword>
<keyword evidence="3" id="KW-0732">Signal</keyword>
<dbReference type="Proteomes" id="UP000507470">
    <property type="component" value="Unassembled WGS sequence"/>
</dbReference>
<feature type="signal peptide" evidence="3">
    <location>
        <begin position="1"/>
        <end position="16"/>
    </location>
</feature>
<evidence type="ECO:0000256" key="2">
    <source>
        <dbReference type="SAM" id="Phobius"/>
    </source>
</evidence>
<evidence type="ECO:0008006" key="6">
    <source>
        <dbReference type="Google" id="ProtNLM"/>
    </source>
</evidence>
<accession>A0A6J8BSS3</accession>
<feature type="transmembrane region" description="Helical" evidence="2">
    <location>
        <begin position="173"/>
        <end position="193"/>
    </location>
</feature>
<evidence type="ECO:0000313" key="4">
    <source>
        <dbReference type="EMBL" id="CAC5386130.1"/>
    </source>
</evidence>
<feature type="chain" id="PRO_5026699809" description="MEGF10_11" evidence="3">
    <location>
        <begin position="17"/>
        <end position="581"/>
    </location>
</feature>
<feature type="region of interest" description="Disordered" evidence="1">
    <location>
        <begin position="388"/>
        <end position="407"/>
    </location>
</feature>
<evidence type="ECO:0000256" key="1">
    <source>
        <dbReference type="SAM" id="MobiDB-lite"/>
    </source>
</evidence>
<keyword evidence="2" id="KW-0812">Transmembrane</keyword>
<evidence type="ECO:0000256" key="3">
    <source>
        <dbReference type="SAM" id="SignalP"/>
    </source>
</evidence>
<sequence>MEYTVILILIFGIGNSLQLDGTFCKNATTGSTECCYNHEEVNGVCKQCKNGTSAEAGGQCKPCKENMYGYKCIAPCNCDLFHSCDAVVGCILKTTFLIEKTTDAGISSEGSTPAVILSTGVHVITQERAIINNKITTTRKIVTDKLVTDVPNNLFTTKDSNSISSGESSNMDWLIYTLCIVGVIIVTGLSHLFRSYRKRKYSKERLVAGDLVLEQVTESPYDGFYDEIDENMLADDKSYFVPQDNHSVTKSTGHDDTSYLDACFATEEDERLKLQDKLSHKGSSSNSSSNSHVTSQNDTEYLHPYHTLQDNWKEDSHGYQAAVTVHKGTESSSGSDEETVNHKYSHVYQPLQKDRDMKGQAYEKPQTPIIKTVNDAKVWEATPSTALSQKGSISTSSSNSDVAAQNDTKYLNPYHTLQDNREKNSYGHEVVVTVNPGIESCSGSDEETTNHKYSHVNKPLQNDRDTKGHAYEKRQTPKIKTVNVAKLQEANQSRHGTSSLQDCVTNNVDADKTVNSCDEMETINHKQDNKKSPHPTKSKTTEKEIFCDEYTENSLVECLNNNVCPQENNNSNLNDDAKSDI</sequence>
<dbReference type="EMBL" id="CACVKT020003841">
    <property type="protein sequence ID" value="CAC5386130.1"/>
    <property type="molecule type" value="Genomic_DNA"/>
</dbReference>
<feature type="region of interest" description="Disordered" evidence="1">
    <location>
        <begin position="275"/>
        <end position="296"/>
    </location>
</feature>
<protein>
    <recommendedName>
        <fullName evidence="6">MEGF10_11</fullName>
    </recommendedName>
</protein>
<feature type="compositionally biased region" description="Basic and acidic residues" evidence="1">
    <location>
        <begin position="522"/>
        <end position="531"/>
    </location>
</feature>
<dbReference type="AlphaFoldDB" id="A0A6J8BSS3"/>
<feature type="region of interest" description="Disordered" evidence="1">
    <location>
        <begin position="521"/>
        <end position="540"/>
    </location>
</feature>